<accession>A0A835QHV1</accession>
<protein>
    <submittedName>
        <fullName evidence="1">Uncharacterized protein</fullName>
    </submittedName>
</protein>
<dbReference type="AlphaFoldDB" id="A0A835QHV1"/>
<dbReference type="OrthoDB" id="72325at2759"/>
<proteinExistence type="predicted"/>
<dbReference type="EMBL" id="JADCNL010000007">
    <property type="protein sequence ID" value="KAG0473570.1"/>
    <property type="molecule type" value="Genomic_DNA"/>
</dbReference>
<keyword evidence="2" id="KW-1185">Reference proteome</keyword>
<organism evidence="1 2">
    <name type="scientific">Vanilla planifolia</name>
    <name type="common">Vanilla</name>
    <dbReference type="NCBI Taxonomy" id="51239"/>
    <lineage>
        <taxon>Eukaryota</taxon>
        <taxon>Viridiplantae</taxon>
        <taxon>Streptophyta</taxon>
        <taxon>Embryophyta</taxon>
        <taxon>Tracheophyta</taxon>
        <taxon>Spermatophyta</taxon>
        <taxon>Magnoliopsida</taxon>
        <taxon>Liliopsida</taxon>
        <taxon>Asparagales</taxon>
        <taxon>Orchidaceae</taxon>
        <taxon>Vanilloideae</taxon>
        <taxon>Vanilleae</taxon>
        <taxon>Vanilla</taxon>
    </lineage>
</organism>
<gene>
    <name evidence="1" type="ORF">HPP92_015427</name>
</gene>
<evidence type="ECO:0000313" key="1">
    <source>
        <dbReference type="EMBL" id="KAG0473570.1"/>
    </source>
</evidence>
<sequence>MVVMRYFVRGQAFKRSPLAFVLASQSTSPHPADDADVRHSLSRWISPRRSRCRSWPSPVFAAALSLAV</sequence>
<name>A0A835QHV1_VANPL</name>
<dbReference type="Proteomes" id="UP000636800">
    <property type="component" value="Chromosome 7"/>
</dbReference>
<evidence type="ECO:0000313" key="2">
    <source>
        <dbReference type="Proteomes" id="UP000636800"/>
    </source>
</evidence>
<reference evidence="1 2" key="1">
    <citation type="journal article" date="2020" name="Nat. Food">
        <title>A phased Vanilla planifolia genome enables genetic improvement of flavour and production.</title>
        <authorList>
            <person name="Hasing T."/>
            <person name="Tang H."/>
            <person name="Brym M."/>
            <person name="Khazi F."/>
            <person name="Huang T."/>
            <person name="Chambers A.H."/>
        </authorList>
    </citation>
    <scope>NUCLEOTIDE SEQUENCE [LARGE SCALE GENOMIC DNA]</scope>
    <source>
        <tissue evidence="1">Leaf</tissue>
    </source>
</reference>
<comment type="caution">
    <text evidence="1">The sequence shown here is derived from an EMBL/GenBank/DDBJ whole genome shotgun (WGS) entry which is preliminary data.</text>
</comment>